<evidence type="ECO:0000313" key="2">
    <source>
        <dbReference type="Proteomes" id="UP000000238"/>
    </source>
</evidence>
<keyword evidence="2" id="KW-1185">Reference proteome</keyword>
<dbReference type="HOGENOM" id="CLU_3328545_0_0_6"/>
<proteinExistence type="predicted"/>
<sequence>MQINQWVDRTSVIKNGLLDAEMLAEFFTEMNIFTRAFN</sequence>
<dbReference type="Proteomes" id="UP000000238">
    <property type="component" value="Chromosome"/>
</dbReference>
<organism evidence="1 2">
    <name type="scientific">Hahella chejuensis (strain KCTC 2396)</name>
    <dbReference type="NCBI Taxonomy" id="349521"/>
    <lineage>
        <taxon>Bacteria</taxon>
        <taxon>Pseudomonadati</taxon>
        <taxon>Pseudomonadota</taxon>
        <taxon>Gammaproteobacteria</taxon>
        <taxon>Oceanospirillales</taxon>
        <taxon>Hahellaceae</taxon>
        <taxon>Hahella</taxon>
    </lineage>
</organism>
<dbReference type="KEGG" id="hch:HCH_00499"/>
<gene>
    <name evidence="1" type="ordered locus">HCH_00499</name>
</gene>
<protein>
    <submittedName>
        <fullName evidence="1">Uncharacterized protein</fullName>
    </submittedName>
</protein>
<accession>Q2SPL9</accession>
<name>Q2SPL9_HAHCH</name>
<reference evidence="1 2" key="1">
    <citation type="journal article" date="2005" name="Nucleic Acids Res.">
        <title>Genomic blueprint of Hahella chejuensis, a marine microbe producing an algicidal agent.</title>
        <authorList>
            <person name="Jeong H."/>
            <person name="Yim J.H."/>
            <person name="Lee C."/>
            <person name="Choi S.-H."/>
            <person name="Park Y.K."/>
            <person name="Yoon S.H."/>
            <person name="Hur C.-G."/>
            <person name="Kang H.-Y."/>
            <person name="Kim D."/>
            <person name="Lee H.H."/>
            <person name="Park K.H."/>
            <person name="Park S.-H."/>
            <person name="Park H.-S."/>
            <person name="Lee H.K."/>
            <person name="Oh T.K."/>
            <person name="Kim J.F."/>
        </authorList>
    </citation>
    <scope>NUCLEOTIDE SEQUENCE [LARGE SCALE GENOMIC DNA]</scope>
    <source>
        <strain evidence="1 2">KCTC 2396</strain>
    </source>
</reference>
<evidence type="ECO:0000313" key="1">
    <source>
        <dbReference type="EMBL" id="ABC27405.1"/>
    </source>
</evidence>
<dbReference type="AlphaFoldDB" id="Q2SPL9"/>
<dbReference type="EMBL" id="CP000155">
    <property type="protein sequence ID" value="ABC27405.1"/>
    <property type="molecule type" value="Genomic_DNA"/>
</dbReference>